<dbReference type="Pfam" id="PF00873">
    <property type="entry name" value="ACR_tran"/>
    <property type="match status" value="1"/>
</dbReference>
<dbReference type="SUPFAM" id="SSF82714">
    <property type="entry name" value="Multidrug efflux transporter AcrB TolC docking domain, DN and DC subdomains"/>
    <property type="match status" value="2"/>
</dbReference>
<protein>
    <submittedName>
        <fullName evidence="2">Hydrophobic/amphiphilic exporter-1, HAE1 family</fullName>
    </submittedName>
</protein>
<feature type="transmembrane region" description="Helical" evidence="1">
    <location>
        <begin position="862"/>
        <end position="884"/>
    </location>
</feature>
<dbReference type="GO" id="GO:0042910">
    <property type="term" value="F:xenobiotic transmembrane transporter activity"/>
    <property type="evidence" value="ECO:0007669"/>
    <property type="project" value="TreeGrafter"/>
</dbReference>
<evidence type="ECO:0000256" key="1">
    <source>
        <dbReference type="SAM" id="Phobius"/>
    </source>
</evidence>
<dbReference type="SUPFAM" id="SSF82866">
    <property type="entry name" value="Multidrug efflux transporter AcrB transmembrane domain"/>
    <property type="match status" value="2"/>
</dbReference>
<dbReference type="Gene3D" id="1.20.1640.10">
    <property type="entry name" value="Multidrug efflux transporter AcrB transmembrane domain"/>
    <property type="match status" value="2"/>
</dbReference>
<sequence length="1046" mass="114981">MTLTEIAIKRPSLIIVIFSVLTLGGIFAYKNLGYELMPDFAAPVITITTVYPGASPSEVESSVTKKIEDAISGLENIEDMTSKSLENASVIVVNFKHGTDINLTLQDAQRKIDNIRKNLPTEVQAPLISKIAINDQPIMQVAVNANLADRVLYDKMKNEILPQIQQLKGVAQVDMMGGEEREIRVNVNKDKLAFYKVSLLQVTQAIKQANMEFPTGKIKNPDDQMTVKLAGKFASIDDLKNLVIFTPPMGSPIRLSEVADVTDGIADISSIIRFNGQNGIGLRIRKQGDANAVETSKVIRLKMADLEKQYAKENLKFVIADDVSLFTLDAVDAVTHDLEIAIVLVGLVMLLFLHSLRNSLIVMIAIPASLVSALLAMWILGYTLNLMTLLAMSLVIGILVDDSIVVLENIYRHLEMGKKPRQAALDGRNEIGFSALSITLVDVVVFLPITFVNTLIADLLRQFAVVVVVSTLMSLFVCFTLTPWLASRFSKLIHLNPKNPLQWVLIQFEKGLDSFTNGYVKVVRWALNHKLLAVGIILLLFFGTGQVMKLGILGQEFVARGDQGKFVLRMEYDKNTSLQRNNLITKQIEDYILQKKEVEYIFSNVAGASSGVTSTGLGAENKAELTVQLFPANKVKRENTEKYMTQVRKELAEKFAGIDISSSVIGLVNSGQAPIEIILSGENYEQVIQTANKVKHIVLNTAGANDVQVSVQTGNPELRVDLDREKMARLGLNITTVGATLQNSLAGNDDSKYSEGGNDYKIRVMLDAFDRKNPEDVKEIAFLNAQGQLIKLSQFATISQSTAPSMLERKDRRGSVTVTAYNVGRGSGSVAEDIQKELAKNPLPAGIDLKWGGDIKRQNDSFGALGLALLASLILVYLIMVALYDNYVYPFVVLFSIPVAMIGALLALNLSMSNFSIFAGLGIIMLLGLVMKNAILIVDFANHLKEKGMKTFEALLEAVRERMRPILMTTVAMVFGMIPIAIAKGAGAEWKNGLAWVLIGGLLSSMFLTIVLVPIMYATVDMVKEKFEKWFGGKKEKVVEEVLEVV</sequence>
<dbReference type="Proteomes" id="UP000199513">
    <property type="component" value="Unassembled WGS sequence"/>
</dbReference>
<keyword evidence="1" id="KW-0812">Transmembrane</keyword>
<dbReference type="PANTHER" id="PTHR32063">
    <property type="match status" value="1"/>
</dbReference>
<dbReference type="OrthoDB" id="9757876at2"/>
<feature type="transmembrane region" description="Helical" evidence="1">
    <location>
        <begin position="12"/>
        <end position="29"/>
    </location>
</feature>
<dbReference type="GO" id="GO:0005886">
    <property type="term" value="C:plasma membrane"/>
    <property type="evidence" value="ECO:0007669"/>
    <property type="project" value="TreeGrafter"/>
</dbReference>
<dbReference type="InterPro" id="IPR001036">
    <property type="entry name" value="Acrflvin-R"/>
</dbReference>
<feature type="transmembrane region" description="Helical" evidence="1">
    <location>
        <begin position="917"/>
        <end position="942"/>
    </location>
</feature>
<feature type="transmembrane region" description="Helical" evidence="1">
    <location>
        <begin position="994"/>
        <end position="1020"/>
    </location>
</feature>
<keyword evidence="1" id="KW-1133">Transmembrane helix</keyword>
<dbReference type="PRINTS" id="PR00702">
    <property type="entry name" value="ACRIFLAVINRP"/>
</dbReference>
<dbReference type="Gene3D" id="3.30.70.1440">
    <property type="entry name" value="Multidrug efflux transporter AcrB pore domain"/>
    <property type="match status" value="1"/>
</dbReference>
<gene>
    <name evidence="2" type="ORF">SAMN04488541_101381</name>
</gene>
<feature type="transmembrane region" description="Helical" evidence="1">
    <location>
        <begin position="891"/>
        <end position="911"/>
    </location>
</feature>
<name>A0A1I2FFX4_9BACT</name>
<feature type="transmembrane region" description="Helical" evidence="1">
    <location>
        <begin position="463"/>
        <end position="486"/>
    </location>
</feature>
<feature type="transmembrane region" description="Helical" evidence="1">
    <location>
        <begin position="531"/>
        <end position="548"/>
    </location>
</feature>
<evidence type="ECO:0000313" key="2">
    <source>
        <dbReference type="EMBL" id="SFF03490.1"/>
    </source>
</evidence>
<dbReference type="EMBL" id="FONY01000013">
    <property type="protein sequence ID" value="SFF03490.1"/>
    <property type="molecule type" value="Genomic_DNA"/>
</dbReference>
<organism evidence="2 3">
    <name type="scientific">Thermoflexibacter ruber</name>
    <dbReference type="NCBI Taxonomy" id="1003"/>
    <lineage>
        <taxon>Bacteria</taxon>
        <taxon>Pseudomonadati</taxon>
        <taxon>Bacteroidota</taxon>
        <taxon>Cytophagia</taxon>
        <taxon>Cytophagales</taxon>
        <taxon>Thermoflexibacteraceae</taxon>
        <taxon>Thermoflexibacter</taxon>
    </lineage>
</organism>
<dbReference type="SUPFAM" id="SSF82693">
    <property type="entry name" value="Multidrug efflux transporter AcrB pore domain, PN1, PN2, PC1 and PC2 subdomains"/>
    <property type="match status" value="3"/>
</dbReference>
<dbReference type="Gene3D" id="3.30.70.1320">
    <property type="entry name" value="Multidrug efflux transporter AcrB pore domain like"/>
    <property type="match status" value="1"/>
</dbReference>
<feature type="transmembrane region" description="Helical" evidence="1">
    <location>
        <begin position="963"/>
        <end position="982"/>
    </location>
</feature>
<keyword evidence="3" id="KW-1185">Reference proteome</keyword>
<feature type="transmembrane region" description="Helical" evidence="1">
    <location>
        <begin position="431"/>
        <end position="451"/>
    </location>
</feature>
<feature type="transmembrane region" description="Helical" evidence="1">
    <location>
        <begin position="386"/>
        <end position="410"/>
    </location>
</feature>
<proteinExistence type="predicted"/>
<dbReference type="STRING" id="1003.SAMN04488541_101381"/>
<evidence type="ECO:0000313" key="3">
    <source>
        <dbReference type="Proteomes" id="UP000199513"/>
    </source>
</evidence>
<feature type="transmembrane region" description="Helical" evidence="1">
    <location>
        <begin position="360"/>
        <end position="380"/>
    </location>
</feature>
<reference evidence="2 3" key="1">
    <citation type="submission" date="2016-10" db="EMBL/GenBank/DDBJ databases">
        <authorList>
            <person name="de Groot N.N."/>
        </authorList>
    </citation>
    <scope>NUCLEOTIDE SEQUENCE [LARGE SCALE GENOMIC DNA]</scope>
    <source>
        <strain>GEY</strain>
        <strain evidence="3">DSM 9560</strain>
    </source>
</reference>
<keyword evidence="1" id="KW-0472">Membrane</keyword>
<dbReference type="InterPro" id="IPR027463">
    <property type="entry name" value="AcrB_DN_DC_subdom"/>
</dbReference>
<dbReference type="Gene3D" id="3.30.2090.10">
    <property type="entry name" value="Multidrug efflux transporter AcrB TolC docking domain, DN and DC subdomains"/>
    <property type="match status" value="2"/>
</dbReference>
<dbReference type="PANTHER" id="PTHR32063:SF0">
    <property type="entry name" value="SWARMING MOTILITY PROTEIN SWRC"/>
    <property type="match status" value="1"/>
</dbReference>
<dbReference type="RefSeq" id="WP_091544122.1">
    <property type="nucleotide sequence ID" value="NZ_FONY01000013.1"/>
</dbReference>
<accession>A0A1I2FFX4</accession>
<dbReference type="Gene3D" id="3.30.70.1430">
    <property type="entry name" value="Multidrug efflux transporter AcrB pore domain"/>
    <property type="match status" value="2"/>
</dbReference>
<dbReference type="AlphaFoldDB" id="A0A1I2FFX4"/>